<dbReference type="CDD" id="cd14014">
    <property type="entry name" value="STKc_PknB_like"/>
    <property type="match status" value="1"/>
</dbReference>
<evidence type="ECO:0000256" key="2">
    <source>
        <dbReference type="ARBA" id="ARBA00022741"/>
    </source>
</evidence>
<gene>
    <name evidence="8" type="ORF">A0U92_00565</name>
</gene>
<organism evidence="8 9">
    <name type="scientific">Acetobacter aceti</name>
    <dbReference type="NCBI Taxonomy" id="435"/>
    <lineage>
        <taxon>Bacteria</taxon>
        <taxon>Pseudomonadati</taxon>
        <taxon>Pseudomonadota</taxon>
        <taxon>Alphaproteobacteria</taxon>
        <taxon>Acetobacterales</taxon>
        <taxon>Acetobacteraceae</taxon>
        <taxon>Acetobacter</taxon>
        <taxon>Acetobacter subgen. Acetobacter</taxon>
    </lineage>
</organism>
<dbReference type="PROSITE" id="PS50011">
    <property type="entry name" value="PROTEIN_KINASE_DOM"/>
    <property type="match status" value="1"/>
</dbReference>
<feature type="binding site" evidence="5">
    <location>
        <position position="41"/>
    </location>
    <ligand>
        <name>ATP</name>
        <dbReference type="ChEBI" id="CHEBI:30616"/>
    </ligand>
</feature>
<dbReference type="GO" id="GO:0004674">
    <property type="term" value="F:protein serine/threonine kinase activity"/>
    <property type="evidence" value="ECO:0007669"/>
    <property type="project" value="TreeGrafter"/>
</dbReference>
<evidence type="ECO:0000256" key="1">
    <source>
        <dbReference type="ARBA" id="ARBA00022679"/>
    </source>
</evidence>
<keyword evidence="2 5" id="KW-0547">Nucleotide-binding</keyword>
<dbReference type="PANTHER" id="PTHR43289">
    <property type="entry name" value="MITOGEN-ACTIVATED PROTEIN KINASE KINASE KINASE 20-RELATED"/>
    <property type="match status" value="1"/>
</dbReference>
<evidence type="ECO:0000256" key="4">
    <source>
        <dbReference type="ARBA" id="ARBA00022840"/>
    </source>
</evidence>
<dbReference type="OrthoDB" id="9801841at2"/>
<dbReference type="PROSITE" id="PS00107">
    <property type="entry name" value="PROTEIN_KINASE_ATP"/>
    <property type="match status" value="1"/>
</dbReference>
<dbReference type="InterPro" id="IPR000719">
    <property type="entry name" value="Prot_kinase_dom"/>
</dbReference>
<dbReference type="SMART" id="SM00220">
    <property type="entry name" value="S_TKc"/>
    <property type="match status" value="1"/>
</dbReference>
<feature type="region of interest" description="Disordered" evidence="6">
    <location>
        <begin position="430"/>
        <end position="454"/>
    </location>
</feature>
<dbReference type="Gene3D" id="3.30.200.20">
    <property type="entry name" value="Phosphorylase Kinase, domain 1"/>
    <property type="match status" value="1"/>
</dbReference>
<dbReference type="InterPro" id="IPR011009">
    <property type="entry name" value="Kinase-like_dom_sf"/>
</dbReference>
<evidence type="ECO:0000256" key="5">
    <source>
        <dbReference type="PROSITE-ProRule" id="PRU10141"/>
    </source>
</evidence>
<evidence type="ECO:0000313" key="8">
    <source>
        <dbReference type="EMBL" id="AQS83497.1"/>
    </source>
</evidence>
<feature type="domain" description="Protein kinase" evidence="7">
    <location>
        <begin position="11"/>
        <end position="276"/>
    </location>
</feature>
<protein>
    <recommendedName>
        <fullName evidence="7">Protein kinase domain-containing protein</fullName>
    </recommendedName>
</protein>
<dbReference type="KEGG" id="aace:A0U92_00565"/>
<dbReference type="InterPro" id="IPR017441">
    <property type="entry name" value="Protein_kinase_ATP_BS"/>
</dbReference>
<keyword evidence="9" id="KW-1185">Reference proteome</keyword>
<evidence type="ECO:0000259" key="7">
    <source>
        <dbReference type="PROSITE" id="PS50011"/>
    </source>
</evidence>
<dbReference type="GO" id="GO:0005524">
    <property type="term" value="F:ATP binding"/>
    <property type="evidence" value="ECO:0007669"/>
    <property type="project" value="UniProtKB-UniRule"/>
</dbReference>
<dbReference type="AlphaFoldDB" id="A0A1U9KCP2"/>
<dbReference type="Proteomes" id="UP000188937">
    <property type="component" value="Chromosome"/>
</dbReference>
<reference evidence="8 9" key="1">
    <citation type="submission" date="2016-03" db="EMBL/GenBank/DDBJ databases">
        <title>Acetic acid bacteria sequencing.</title>
        <authorList>
            <person name="Brandt J."/>
            <person name="Jakob F."/>
            <person name="Vogel R.F."/>
        </authorList>
    </citation>
    <scope>NUCLEOTIDE SEQUENCE [LARGE SCALE GENOMIC DNA]</scope>
    <source>
        <strain evidence="8 9">TMW2.1153</strain>
    </source>
</reference>
<evidence type="ECO:0000313" key="9">
    <source>
        <dbReference type="Proteomes" id="UP000188937"/>
    </source>
</evidence>
<dbReference type="RefSeq" id="WP_077811532.1">
    <property type="nucleotide sequence ID" value="NZ_CP014692.1"/>
</dbReference>
<dbReference type="SUPFAM" id="SSF56112">
    <property type="entry name" value="Protein kinase-like (PK-like)"/>
    <property type="match status" value="1"/>
</dbReference>
<evidence type="ECO:0000256" key="3">
    <source>
        <dbReference type="ARBA" id="ARBA00022777"/>
    </source>
</evidence>
<dbReference type="STRING" id="435.A0U92_00565"/>
<dbReference type="InterPro" id="IPR008271">
    <property type="entry name" value="Ser/Thr_kinase_AS"/>
</dbReference>
<dbReference type="PANTHER" id="PTHR43289:SF6">
    <property type="entry name" value="SERINE_THREONINE-PROTEIN KINASE NEKL-3"/>
    <property type="match status" value="1"/>
</dbReference>
<keyword evidence="4 5" id="KW-0067">ATP-binding</keyword>
<proteinExistence type="predicted"/>
<name>A0A1U9KCP2_ACEAC</name>
<dbReference type="EMBL" id="CP014692">
    <property type="protein sequence ID" value="AQS83497.1"/>
    <property type="molecule type" value="Genomic_DNA"/>
</dbReference>
<dbReference type="Gene3D" id="1.10.510.10">
    <property type="entry name" value="Transferase(Phosphotransferase) domain 1"/>
    <property type="match status" value="1"/>
</dbReference>
<accession>A0A1U9KCP2</accession>
<feature type="region of interest" description="Disordered" evidence="6">
    <location>
        <begin position="280"/>
        <end position="305"/>
    </location>
</feature>
<evidence type="ECO:0000256" key="6">
    <source>
        <dbReference type="SAM" id="MobiDB-lite"/>
    </source>
</evidence>
<sequence>MGDLPAYEGRFHIESLLGRGAMGVVYKAWDPAINRYVAIKKVNQSLLEDQERAAYLARFRNEARLCGLCDHPNIVTLHDVAGGEDDPCIILQYVDGLGLNKALPRGEKLPVSEVIPIALQVLAALDYAHGLGIVHRDVKPANIILTYQGRLKITDFGVSYRAVMSEPDQALLIGTPNYMSPEQCSGRPVDARSDLFSLGSILYELLSGQKAFEGREYTDTVFRILNTDPESLGTLRPDIPEALVRTIERILAKNPDERFSDAAEFAFALRRAVPGFDLTSPLPVPHLPQQHASQSPAEQPAGQSAPVVVSVPQDEEDDRTIIVMADEEMGLPVHPSISQDWLAEVDAYLQELYGPLGRMELRRACEEAVTKKELLAAVVQDSVVREQVFTRFLTIDDAAEVDEETHGAQKHPEPVAEAVPVASPVTSASKEKKVENVATIPTPPPVEGKEEPASRSLTDADIAAVGTVLTDVLGPVAQPLIRRASLRARDFAGFVSLCETFIHHQGDLERFRRALAASFRLS</sequence>
<dbReference type="Pfam" id="PF00069">
    <property type="entry name" value="Pkinase"/>
    <property type="match status" value="1"/>
</dbReference>
<keyword evidence="3" id="KW-0418">Kinase</keyword>
<dbReference type="PROSITE" id="PS00108">
    <property type="entry name" value="PROTEIN_KINASE_ST"/>
    <property type="match status" value="1"/>
</dbReference>
<keyword evidence="1" id="KW-0808">Transferase</keyword>